<feature type="domain" description="PE" evidence="2">
    <location>
        <begin position="4"/>
        <end position="93"/>
    </location>
</feature>
<dbReference type="Proteomes" id="UP000192319">
    <property type="component" value="Unassembled WGS sequence"/>
</dbReference>
<comment type="caution">
    <text evidence="3">The sequence shown here is derived from an EMBL/GenBank/DDBJ whole genome shotgun (WGS) entry which is preliminary data.</text>
</comment>
<dbReference type="Pfam" id="PF21526">
    <property type="entry name" value="PGRS"/>
    <property type="match status" value="1"/>
</dbReference>
<evidence type="ECO:0000313" key="3">
    <source>
        <dbReference type="EMBL" id="OQZ89587.1"/>
    </source>
</evidence>
<dbReference type="InterPro" id="IPR048996">
    <property type="entry name" value="PGRS_rpt"/>
</dbReference>
<sequence>MSYVMAAPEALTAAATDLAGVGAALTAANRAAATQTTGLLAAAGDEVSAGIAAVFSGYAAEYQALSDQVTGFHAQFVQALTGGAQSYAAAETAAAFGLQSVEQDALALINAPTEALVGRPLVGDGRAGTATSPNGQGGGLLYGNGGNGFNSSANGVAGGAGGSAGLWGNGGLGGTGGPGAAGGNGGNGGWLFGNGGAGGHGGPGVASLLGSGTNGGSGGAGGSAGLWGAGGAGGTGGDGTSSTGAPGAAGGSGGAGGDGGRGGWLYGPGGDGGGGGDG</sequence>
<dbReference type="InterPro" id="IPR000084">
    <property type="entry name" value="PE-PGRS_N"/>
</dbReference>
<keyword evidence="4" id="KW-1185">Reference proteome</keyword>
<feature type="compositionally biased region" description="Gly residues" evidence="1">
    <location>
        <begin position="247"/>
        <end position="278"/>
    </location>
</feature>
<evidence type="ECO:0000256" key="1">
    <source>
        <dbReference type="SAM" id="MobiDB-lite"/>
    </source>
</evidence>
<protein>
    <submittedName>
        <fullName evidence="3">PE family protein</fullName>
    </submittedName>
</protein>
<feature type="region of interest" description="Disordered" evidence="1">
    <location>
        <begin position="233"/>
        <end position="278"/>
    </location>
</feature>
<name>A0ABX3R6K9_9MYCO</name>
<dbReference type="Pfam" id="PF00934">
    <property type="entry name" value="PE"/>
    <property type="match status" value="1"/>
</dbReference>
<evidence type="ECO:0000313" key="4">
    <source>
        <dbReference type="Proteomes" id="UP000192319"/>
    </source>
</evidence>
<accession>A0ABX3R6K9</accession>
<gene>
    <name evidence="3" type="ORF">BST11_16645</name>
</gene>
<evidence type="ECO:0000259" key="2">
    <source>
        <dbReference type="Pfam" id="PF00934"/>
    </source>
</evidence>
<reference evidence="3 4" key="1">
    <citation type="submission" date="2017-02" db="EMBL/GenBank/DDBJ databases">
        <title>The new phylogeny of genus Mycobacterium.</title>
        <authorList>
            <person name="Tortoli E."/>
            <person name="Trovato A."/>
            <person name="Cirillo D.M."/>
        </authorList>
    </citation>
    <scope>NUCLEOTIDE SEQUENCE [LARGE SCALE GENOMIC DNA]</scope>
    <source>
        <strain evidence="3 4">DSM 45230</strain>
    </source>
</reference>
<dbReference type="InterPro" id="IPR038332">
    <property type="entry name" value="PPE_sf"/>
</dbReference>
<feature type="non-terminal residue" evidence="3">
    <location>
        <position position="278"/>
    </location>
</feature>
<dbReference type="EMBL" id="MVHD01000030">
    <property type="protein sequence ID" value="OQZ89587.1"/>
    <property type="molecule type" value="Genomic_DNA"/>
</dbReference>
<dbReference type="RefSeq" id="WP_142276398.1">
    <property type="nucleotide sequence ID" value="NZ_MVHD01000030.1"/>
</dbReference>
<proteinExistence type="predicted"/>
<organism evidence="3 4">
    <name type="scientific">Mycobacterium alsense</name>
    <dbReference type="NCBI Taxonomy" id="324058"/>
    <lineage>
        <taxon>Bacteria</taxon>
        <taxon>Bacillati</taxon>
        <taxon>Actinomycetota</taxon>
        <taxon>Actinomycetes</taxon>
        <taxon>Mycobacteriales</taxon>
        <taxon>Mycobacteriaceae</taxon>
        <taxon>Mycobacterium</taxon>
    </lineage>
</organism>
<dbReference type="Gene3D" id="1.10.287.850">
    <property type="entry name" value="HP0062-like domain"/>
    <property type="match status" value="1"/>
</dbReference>
<dbReference type="SUPFAM" id="SSF140459">
    <property type="entry name" value="PE/PPE dimer-like"/>
    <property type="match status" value="1"/>
</dbReference>